<keyword evidence="5" id="KW-1185">Reference proteome</keyword>
<name>A0ABR9R4T5_9FIRM</name>
<dbReference type="Gene3D" id="3.90.550.10">
    <property type="entry name" value="Spore Coat Polysaccharide Biosynthesis Protein SpsA, Chain A"/>
    <property type="match status" value="1"/>
</dbReference>
<protein>
    <submittedName>
        <fullName evidence="4">3-deoxy-manno-octulosonate cytidylyltransferase</fullName>
    </submittedName>
</protein>
<dbReference type="PANTHER" id="PTHR42866">
    <property type="entry name" value="3-DEOXY-MANNO-OCTULOSONATE CYTIDYLYLTRANSFERASE"/>
    <property type="match status" value="1"/>
</dbReference>
<dbReference type="InterPro" id="IPR004528">
    <property type="entry name" value="KdsB"/>
</dbReference>
<dbReference type="PANTHER" id="PTHR42866:SF2">
    <property type="entry name" value="3-DEOXY-MANNO-OCTULOSONATE CYTIDYLYLTRANSFERASE, MITOCHONDRIAL"/>
    <property type="match status" value="1"/>
</dbReference>
<dbReference type="SUPFAM" id="SSF53448">
    <property type="entry name" value="Nucleotide-diphospho-sugar transferases"/>
    <property type="match status" value="1"/>
</dbReference>
<keyword evidence="1" id="KW-0808">Transferase</keyword>
<accession>A0ABR9R4T5</accession>
<dbReference type="EMBL" id="JADCKC010000003">
    <property type="protein sequence ID" value="MBE5038159.1"/>
    <property type="molecule type" value="Genomic_DNA"/>
</dbReference>
<dbReference type="NCBIfam" id="NF003952">
    <property type="entry name" value="PRK05450.1-5"/>
    <property type="match status" value="1"/>
</dbReference>
<dbReference type="Pfam" id="PF02348">
    <property type="entry name" value="CTP_transf_3"/>
    <property type="match status" value="1"/>
</dbReference>
<evidence type="ECO:0000256" key="3">
    <source>
        <dbReference type="ARBA" id="ARBA00022985"/>
    </source>
</evidence>
<reference evidence="4 5" key="1">
    <citation type="submission" date="2020-10" db="EMBL/GenBank/DDBJ databases">
        <title>ChiBAC.</title>
        <authorList>
            <person name="Zenner C."/>
            <person name="Hitch T.C.A."/>
            <person name="Clavel T."/>
        </authorList>
    </citation>
    <scope>NUCLEOTIDE SEQUENCE [LARGE SCALE GENOMIC DNA]</scope>
    <source>
        <strain evidence="4 5">DSM 109015</strain>
    </source>
</reference>
<dbReference type="CDD" id="cd02517">
    <property type="entry name" value="CMP-KDO-Synthetase"/>
    <property type="match status" value="1"/>
</dbReference>
<dbReference type="RefSeq" id="WP_193502127.1">
    <property type="nucleotide sequence ID" value="NZ_JADCKC010000003.1"/>
</dbReference>
<keyword evidence="3" id="KW-0448">Lipopolysaccharide biosynthesis</keyword>
<organism evidence="4 5">
    <name type="scientific">Gemmiger gallinarum</name>
    <dbReference type="NCBI Taxonomy" id="2779354"/>
    <lineage>
        <taxon>Bacteria</taxon>
        <taxon>Bacillati</taxon>
        <taxon>Bacillota</taxon>
        <taxon>Clostridia</taxon>
        <taxon>Eubacteriales</taxon>
        <taxon>Gemmiger</taxon>
    </lineage>
</organism>
<dbReference type="InterPro" id="IPR029044">
    <property type="entry name" value="Nucleotide-diphossugar_trans"/>
</dbReference>
<dbReference type="Proteomes" id="UP000768567">
    <property type="component" value="Unassembled WGS sequence"/>
</dbReference>
<comment type="caution">
    <text evidence="4">The sequence shown here is derived from an EMBL/GenBank/DDBJ whole genome shotgun (WGS) entry which is preliminary data.</text>
</comment>
<evidence type="ECO:0000256" key="1">
    <source>
        <dbReference type="ARBA" id="ARBA00022679"/>
    </source>
</evidence>
<evidence type="ECO:0000256" key="2">
    <source>
        <dbReference type="ARBA" id="ARBA00022695"/>
    </source>
</evidence>
<keyword evidence="2 4" id="KW-0548">Nucleotidyltransferase</keyword>
<gene>
    <name evidence="4" type="ORF">INF35_10220</name>
</gene>
<dbReference type="GO" id="GO:0016779">
    <property type="term" value="F:nucleotidyltransferase activity"/>
    <property type="evidence" value="ECO:0007669"/>
    <property type="project" value="UniProtKB-KW"/>
</dbReference>
<proteinExistence type="predicted"/>
<evidence type="ECO:0000313" key="5">
    <source>
        <dbReference type="Proteomes" id="UP000768567"/>
    </source>
</evidence>
<dbReference type="InterPro" id="IPR003329">
    <property type="entry name" value="Cytidylyl_trans"/>
</dbReference>
<evidence type="ECO:0000313" key="4">
    <source>
        <dbReference type="EMBL" id="MBE5038159.1"/>
    </source>
</evidence>
<sequence>MKTIAVIPARYQSSRMPGKPLADILGRPMIWWVWREAKKCAVLDDVVIATDDERIAEACRKYGMEYCMTSPDHDTPTGRIWEVSTKLEADLYLQVMGDEPLINVKAFDLILPKEQPEDPYYVAVLTNVMEHPADVIDFSNQKVVTNAAREILMISRSPIPYPKGTLDFEYEKVTGIQLYSRQALAFYHDTPKSLLERAEENDMMRFVENGHKVHAIVSPYKTVSVDTPKDLTLVARILTERGATVEE</sequence>